<organism evidence="1 2">
    <name type="scientific">Paramecium octaurelia</name>
    <dbReference type="NCBI Taxonomy" id="43137"/>
    <lineage>
        <taxon>Eukaryota</taxon>
        <taxon>Sar</taxon>
        <taxon>Alveolata</taxon>
        <taxon>Ciliophora</taxon>
        <taxon>Intramacronucleata</taxon>
        <taxon>Oligohymenophorea</taxon>
        <taxon>Peniculida</taxon>
        <taxon>Parameciidae</taxon>
        <taxon>Paramecium</taxon>
    </lineage>
</organism>
<dbReference type="Proteomes" id="UP000683925">
    <property type="component" value="Unassembled WGS sequence"/>
</dbReference>
<dbReference type="EMBL" id="CAJJDP010000027">
    <property type="protein sequence ID" value="CAD8153340.1"/>
    <property type="molecule type" value="Genomic_DNA"/>
</dbReference>
<evidence type="ECO:0000313" key="2">
    <source>
        <dbReference type="Proteomes" id="UP000683925"/>
    </source>
</evidence>
<name>A0A8S1TM72_PAROT</name>
<sequence>MTQLYDDGRMQNRVQINWYFDEKEDLNKLYFMEFIIDKKFHQQRNIWTEINLSIFLCYDKLNKDQNNKNKGKVLIITSTQIKLEKLQNKLFVDKNSCQILISSYISRIVNLIKQCGKEITSKVKFCGRNPEKLNGKFQVSKNTINNTIKQDRRDSINEL</sequence>
<protein>
    <submittedName>
        <fullName evidence="1">Uncharacterized protein</fullName>
    </submittedName>
</protein>
<dbReference type="AlphaFoldDB" id="A0A8S1TM72"/>
<reference evidence="1" key="1">
    <citation type="submission" date="2021-01" db="EMBL/GenBank/DDBJ databases">
        <authorList>
            <consortium name="Genoscope - CEA"/>
            <person name="William W."/>
        </authorList>
    </citation>
    <scope>NUCLEOTIDE SEQUENCE</scope>
</reference>
<gene>
    <name evidence="1" type="ORF">POCTA_138.1.T0270337</name>
</gene>
<proteinExistence type="predicted"/>
<evidence type="ECO:0000313" key="1">
    <source>
        <dbReference type="EMBL" id="CAD8153340.1"/>
    </source>
</evidence>
<keyword evidence="2" id="KW-1185">Reference proteome</keyword>
<accession>A0A8S1TM72</accession>
<comment type="caution">
    <text evidence="1">The sequence shown here is derived from an EMBL/GenBank/DDBJ whole genome shotgun (WGS) entry which is preliminary data.</text>
</comment>